<dbReference type="HOGENOM" id="CLU_306261_0_0_4"/>
<dbReference type="AlphaFoldDB" id="E5AL60"/>
<dbReference type="eggNOG" id="COG3422">
    <property type="taxonomic scope" value="Bacteria"/>
</dbReference>
<organism evidence="2 3">
    <name type="scientific">Mycetohabitans rhizoxinica (strain DSM 19002 / CIP 109453 / HKI 454)</name>
    <name type="common">Paraburkholderia rhizoxinica</name>
    <dbReference type="NCBI Taxonomy" id="882378"/>
    <lineage>
        <taxon>Bacteria</taxon>
        <taxon>Pseudomonadati</taxon>
        <taxon>Pseudomonadota</taxon>
        <taxon>Betaproteobacteria</taxon>
        <taxon>Burkholderiales</taxon>
        <taxon>Burkholderiaceae</taxon>
        <taxon>Mycetohabitans</taxon>
    </lineage>
</organism>
<accession>E5AL60</accession>
<dbReference type="KEGG" id="brh:RBRH_02036"/>
<feature type="region of interest" description="Disordered" evidence="1">
    <location>
        <begin position="1"/>
        <end position="23"/>
    </location>
</feature>
<protein>
    <submittedName>
        <fullName evidence="2">Uncharacterized protein</fullName>
    </submittedName>
</protein>
<dbReference type="Proteomes" id="UP000007437">
    <property type="component" value="Chromosome"/>
</dbReference>
<dbReference type="STRING" id="882378.RBRH_02036"/>
<sequence length="1034" mass="116176">MRLTMADTTRPATEADSTAGDTAQDPIHFDTLWSTAQDALTVYAAKRWSARGDADPGVTLLQALTFAVSDVSYRHTLPLADLLTPESVPKKSATCLNHGTVNDSSIFASEFGPETALTCGPVTLNDYRRLLLDLTDTDNESSTFLFRDVQIATVSPEQSYAYVYDTDRYTFQFVGEEKKNKQSYRVPGQYRLWATLNPGVKEDDAKNLLQICLEGNRNLCEWEITDIYLLTPTKQEPQVVIELEDDLSADQTAQVVALAIWEANDALLPWPIRQSAAVRLAQGEAAEAVYAGPHLKHGWIADLPPSRGMDDQGKLTKRLVSYSSLIVAMMTVRGIKRVCWDKQNGQASKEALEIADNAQVQLWVDPVSGLLGDASLGSAIIVRKRGQTITVKSGAVNKYLKARLTQVAQAKRDETRRVPYGQYRHPAYYRSAGSWLPPVYGLQQGAERFEQNFNAKQLLRFLRPFEQQVANSADQLEKLPRLLAFDDRDPKAAVWGAADWPNADQDALTHEQSACALLERATLKEQSEQQSQDNDKELAIIDYLLGYFGECRASRTLLGPKPEEFCHVQQGFLRQVTRLSYERAAISISNISALQRKIAARLGIGEALFDETLQQADASFPNSLPFYLIEQQELLPVAPDPKLVNMDWKEVNNNEDKRDQNGKHLLSLSVGDVKNGQLRVGQLIELQAKHNGITLEPITGIVIHKVKTGDDGKFSQIEIDLEQHRRLQRSVRLLQESNYAWQWRISPDWLKRVVYDLRYIDNNVPKDGTATLTVQPSFPICLKTGDRFALRPKARWQSVATAGELREVESYKDIVVQVTDSDPIQGTVTVQWIGAGNQYVTTEKNSRFEVLPVDLDNISSSEQAWPDVATSALYGWSVPYKEDTFAFTLSVVLNRSWVDLHGNPSELNQWVEQIVWQEAPSHLNIQLHWLGDLQFRHFAYKYQQWQTGGRPVGDQSYGLLNLLGVGDRPTDERAGIGFVQIADHGTKIKIEEDILKEKTSPEGKNELRQARLEQQVVYVGDSEDNYPHLLKPLS</sequence>
<evidence type="ECO:0000256" key="1">
    <source>
        <dbReference type="SAM" id="MobiDB-lite"/>
    </source>
</evidence>
<evidence type="ECO:0000313" key="3">
    <source>
        <dbReference type="Proteomes" id="UP000007437"/>
    </source>
</evidence>
<gene>
    <name evidence="2" type="ordered locus">RBRH_02036</name>
</gene>
<reference evidence="2 3" key="1">
    <citation type="journal article" date="2011" name="J. Bacteriol.">
        <title>Complete genome sequence of Burkholderia rhizoxinica, an endosymbiont of Rhizopus microsporus.</title>
        <authorList>
            <person name="Lackner G."/>
            <person name="Moebius N."/>
            <person name="Partida-Martinez L."/>
            <person name="Hertweck C."/>
        </authorList>
    </citation>
    <scope>NUCLEOTIDE SEQUENCE [LARGE SCALE GENOMIC DNA]</scope>
    <source>
        <strain evidence="3">DSM 19002 / CIP 109453 / HKI 454</strain>
    </source>
</reference>
<name>E5AL60_MYCRK</name>
<dbReference type="EMBL" id="FR687359">
    <property type="protein sequence ID" value="CBW76017.1"/>
    <property type="molecule type" value="Genomic_DNA"/>
</dbReference>
<proteinExistence type="predicted"/>
<feature type="compositionally biased region" description="Polar residues" evidence="1">
    <location>
        <begin position="1"/>
        <end position="21"/>
    </location>
</feature>
<evidence type="ECO:0000313" key="2">
    <source>
        <dbReference type="EMBL" id="CBW76017.1"/>
    </source>
</evidence>